<accession>A0A0C9UDP2</accession>
<organism evidence="1 2">
    <name type="scientific">Sphaerobolus stellatus (strain SS14)</name>
    <dbReference type="NCBI Taxonomy" id="990650"/>
    <lineage>
        <taxon>Eukaryota</taxon>
        <taxon>Fungi</taxon>
        <taxon>Dikarya</taxon>
        <taxon>Basidiomycota</taxon>
        <taxon>Agaricomycotina</taxon>
        <taxon>Agaricomycetes</taxon>
        <taxon>Phallomycetidae</taxon>
        <taxon>Geastrales</taxon>
        <taxon>Sphaerobolaceae</taxon>
        <taxon>Sphaerobolus</taxon>
    </lineage>
</organism>
<gene>
    <name evidence="1" type="ORF">M422DRAFT_275837</name>
</gene>
<name>A0A0C9UDP2_SPHS4</name>
<evidence type="ECO:0000313" key="1">
    <source>
        <dbReference type="EMBL" id="KIJ23566.1"/>
    </source>
</evidence>
<dbReference type="EMBL" id="KN837637">
    <property type="protein sequence ID" value="KIJ23566.1"/>
    <property type="molecule type" value="Genomic_DNA"/>
</dbReference>
<evidence type="ECO:0000313" key="2">
    <source>
        <dbReference type="Proteomes" id="UP000054279"/>
    </source>
</evidence>
<dbReference type="AlphaFoldDB" id="A0A0C9UDP2"/>
<dbReference type="Proteomes" id="UP000054279">
    <property type="component" value="Unassembled WGS sequence"/>
</dbReference>
<dbReference type="OrthoDB" id="258495at2759"/>
<sequence>MVSFSLFVLGAGGGPLETDISAYLFKPYASGWEEGIFALDAGSGVGTLVQLLSQNNELLKYFAMDSNIDPKVAAYHLVSFIQ</sequence>
<proteinExistence type="predicted"/>
<dbReference type="HOGENOM" id="CLU_2559795_0_0_1"/>
<keyword evidence="2" id="KW-1185">Reference proteome</keyword>
<protein>
    <submittedName>
        <fullName evidence="1">Uncharacterized protein</fullName>
    </submittedName>
</protein>
<reference evidence="1 2" key="1">
    <citation type="submission" date="2014-06" db="EMBL/GenBank/DDBJ databases">
        <title>Evolutionary Origins and Diversification of the Mycorrhizal Mutualists.</title>
        <authorList>
            <consortium name="DOE Joint Genome Institute"/>
            <consortium name="Mycorrhizal Genomics Consortium"/>
            <person name="Kohler A."/>
            <person name="Kuo A."/>
            <person name="Nagy L.G."/>
            <person name="Floudas D."/>
            <person name="Copeland A."/>
            <person name="Barry K.W."/>
            <person name="Cichocki N."/>
            <person name="Veneault-Fourrey C."/>
            <person name="LaButti K."/>
            <person name="Lindquist E.A."/>
            <person name="Lipzen A."/>
            <person name="Lundell T."/>
            <person name="Morin E."/>
            <person name="Murat C."/>
            <person name="Riley R."/>
            <person name="Ohm R."/>
            <person name="Sun H."/>
            <person name="Tunlid A."/>
            <person name="Henrissat B."/>
            <person name="Grigoriev I.V."/>
            <person name="Hibbett D.S."/>
            <person name="Martin F."/>
        </authorList>
    </citation>
    <scope>NUCLEOTIDE SEQUENCE [LARGE SCALE GENOMIC DNA]</scope>
    <source>
        <strain evidence="1 2">SS14</strain>
    </source>
</reference>